<accession>A0A2W4QNH5</accession>
<keyword evidence="3" id="KW-0269">Exonuclease</keyword>
<evidence type="ECO:0000256" key="3">
    <source>
        <dbReference type="ARBA" id="ARBA00022839"/>
    </source>
</evidence>
<dbReference type="Pfam" id="PF00929">
    <property type="entry name" value="RNase_T"/>
    <property type="match status" value="1"/>
</dbReference>
<dbReference type="Gene3D" id="3.30.420.10">
    <property type="entry name" value="Ribonuclease H-like superfamily/Ribonuclease H"/>
    <property type="match status" value="1"/>
</dbReference>
<dbReference type="GO" id="GO:0003887">
    <property type="term" value="F:DNA-directed DNA polymerase activity"/>
    <property type="evidence" value="ECO:0007669"/>
    <property type="project" value="UniProtKB-EC"/>
</dbReference>
<comment type="caution">
    <text evidence="8">The sequence shown here is derived from an EMBL/GenBank/DDBJ whole genome shotgun (WGS) entry which is preliminary data.</text>
</comment>
<dbReference type="InterPro" id="IPR013520">
    <property type="entry name" value="Ribonucl_H"/>
</dbReference>
<dbReference type="NCBIfam" id="TIGR00573">
    <property type="entry name" value="dnaq"/>
    <property type="match status" value="1"/>
</dbReference>
<dbReference type="GO" id="GO:0003677">
    <property type="term" value="F:DNA binding"/>
    <property type="evidence" value="ECO:0007669"/>
    <property type="project" value="InterPro"/>
</dbReference>
<dbReference type="Proteomes" id="UP000249396">
    <property type="component" value="Unassembled WGS sequence"/>
</dbReference>
<evidence type="ECO:0000256" key="5">
    <source>
        <dbReference type="ARBA" id="ARBA00026073"/>
    </source>
</evidence>
<proteinExistence type="predicted"/>
<dbReference type="GO" id="GO:0005829">
    <property type="term" value="C:cytosol"/>
    <property type="evidence" value="ECO:0007669"/>
    <property type="project" value="TreeGrafter"/>
</dbReference>
<keyword evidence="2" id="KW-0540">Nuclease</keyword>
<dbReference type="FunFam" id="3.30.420.10:FF:000045">
    <property type="entry name" value="3'-5' exonuclease DinG"/>
    <property type="match status" value="1"/>
</dbReference>
<keyword evidence="3" id="KW-0378">Hydrolase</keyword>
<gene>
    <name evidence="8" type="ORF">DM484_24140</name>
</gene>
<dbReference type="GO" id="GO:0008408">
    <property type="term" value="F:3'-5' exonuclease activity"/>
    <property type="evidence" value="ECO:0007669"/>
    <property type="project" value="TreeGrafter"/>
</dbReference>
<dbReference type="GO" id="GO:0045004">
    <property type="term" value="P:DNA replication proofreading"/>
    <property type="evidence" value="ECO:0007669"/>
    <property type="project" value="TreeGrafter"/>
</dbReference>
<dbReference type="InterPro" id="IPR036397">
    <property type="entry name" value="RNaseH_sf"/>
</dbReference>
<comment type="subunit">
    <text evidence="5">DNA polymerase III contains a core (composed of alpha, epsilon and theta chains) that associates with a tau subunit. This core dimerizes to form the POLIII' complex. PolIII' associates with the gamma complex (composed of gamma, delta, delta', psi and chi chains) and with the beta chain to form the complete DNA polymerase III complex.</text>
</comment>
<comment type="catalytic activity">
    <reaction evidence="6">
        <text>DNA(n) + a 2'-deoxyribonucleoside 5'-triphosphate = DNA(n+1) + diphosphate</text>
        <dbReference type="Rhea" id="RHEA:22508"/>
        <dbReference type="Rhea" id="RHEA-COMP:17339"/>
        <dbReference type="Rhea" id="RHEA-COMP:17340"/>
        <dbReference type="ChEBI" id="CHEBI:33019"/>
        <dbReference type="ChEBI" id="CHEBI:61560"/>
        <dbReference type="ChEBI" id="CHEBI:173112"/>
        <dbReference type="EC" id="2.7.7.7"/>
    </reaction>
</comment>
<evidence type="ECO:0000256" key="2">
    <source>
        <dbReference type="ARBA" id="ARBA00022722"/>
    </source>
</evidence>
<reference evidence="8 9" key="1">
    <citation type="journal article" date="2018" name="Aquat. Microb. Ecol.">
        <title>Gammaproteobacterial methanotrophs dominate.</title>
        <authorList>
            <person name="Rissanen A.J."/>
            <person name="Saarenheimo J."/>
            <person name="Tiirola M."/>
            <person name="Peura S."/>
            <person name="Aalto S.L."/>
            <person name="Karvinen A."/>
            <person name="Nykanen H."/>
        </authorList>
    </citation>
    <scope>NUCLEOTIDE SEQUENCE [LARGE SCALE GENOMIC DNA]</scope>
    <source>
        <strain evidence="8">AMbin10</strain>
    </source>
</reference>
<feature type="domain" description="Exonuclease" evidence="7">
    <location>
        <begin position="14"/>
        <end position="181"/>
    </location>
</feature>
<evidence type="ECO:0000256" key="6">
    <source>
        <dbReference type="ARBA" id="ARBA00049244"/>
    </source>
</evidence>
<protein>
    <recommendedName>
        <fullName evidence="1">DNA-directed DNA polymerase</fullName>
        <ecNumber evidence="1">2.7.7.7</ecNumber>
    </recommendedName>
</protein>
<evidence type="ECO:0000313" key="9">
    <source>
        <dbReference type="Proteomes" id="UP000249396"/>
    </source>
</evidence>
<dbReference type="PANTHER" id="PTHR30231:SF37">
    <property type="entry name" value="EXODEOXYRIBONUCLEASE 10"/>
    <property type="match status" value="1"/>
</dbReference>
<dbReference type="SMART" id="SM00479">
    <property type="entry name" value="EXOIII"/>
    <property type="match status" value="1"/>
</dbReference>
<evidence type="ECO:0000313" key="8">
    <source>
        <dbReference type="EMBL" id="PZN72696.1"/>
    </source>
</evidence>
<dbReference type="AlphaFoldDB" id="A0A2W4QNH5"/>
<name>A0A2W4QNH5_9GAMM</name>
<dbReference type="InterPro" id="IPR006054">
    <property type="entry name" value="DnaQ"/>
</dbReference>
<dbReference type="SUPFAM" id="SSF53098">
    <property type="entry name" value="Ribonuclease H-like"/>
    <property type="match status" value="1"/>
</dbReference>
<evidence type="ECO:0000256" key="4">
    <source>
        <dbReference type="ARBA" id="ARBA00025483"/>
    </source>
</evidence>
<evidence type="ECO:0000256" key="1">
    <source>
        <dbReference type="ARBA" id="ARBA00012417"/>
    </source>
</evidence>
<dbReference type="InterPro" id="IPR012337">
    <property type="entry name" value="RNaseH-like_sf"/>
</dbReference>
<sequence>MRDSRKPHPRSAGTVVVLDFETTGLSPEQGERAIEIGAVLLEGSHIADRFQSLMNPGMRINSFIEGYTGISNAMLRKAPPCAEVMAGFARFIEGHNLVAHNASFDQKFLDAELGRIGSQRQGVFACSMLVSRRIYPNAPNHKLGTLVNYKKLKSDGIFHRALADAEMAAHLWVALLEDIQRRHPIGDVPFALMQKLARTPKASVDSLLRRYHQSSGHGP</sequence>
<organism evidence="8 9">
    <name type="scientific">Candidatus Methylumidiphilus alinenensis</name>
    <dbReference type="NCBI Taxonomy" id="2202197"/>
    <lineage>
        <taxon>Bacteria</taxon>
        <taxon>Pseudomonadati</taxon>
        <taxon>Pseudomonadota</taxon>
        <taxon>Gammaproteobacteria</taxon>
        <taxon>Methylococcales</taxon>
        <taxon>Candidatus Methylumidiphilus</taxon>
    </lineage>
</organism>
<dbReference type="PANTHER" id="PTHR30231">
    <property type="entry name" value="DNA POLYMERASE III SUBUNIT EPSILON"/>
    <property type="match status" value="1"/>
</dbReference>
<dbReference type="CDD" id="cd06127">
    <property type="entry name" value="DEDDh"/>
    <property type="match status" value="1"/>
</dbReference>
<comment type="function">
    <text evidence="4">DNA polymerase III is a complex, multichain enzyme responsible for most of the replicative synthesis in bacteria. The epsilon subunit contain the editing function and is a proofreading 3'-5' exonuclease.</text>
</comment>
<dbReference type="EC" id="2.7.7.7" evidence="1"/>
<dbReference type="EMBL" id="QJPH01000476">
    <property type="protein sequence ID" value="PZN72696.1"/>
    <property type="molecule type" value="Genomic_DNA"/>
</dbReference>
<evidence type="ECO:0000259" key="7">
    <source>
        <dbReference type="SMART" id="SM00479"/>
    </source>
</evidence>